<dbReference type="Pfam" id="PF17862">
    <property type="entry name" value="AAA_lid_3"/>
    <property type="match status" value="1"/>
</dbReference>
<organism evidence="8 9">
    <name type="scientific">Ktedonobacter racemifer DSM 44963</name>
    <dbReference type="NCBI Taxonomy" id="485913"/>
    <lineage>
        <taxon>Bacteria</taxon>
        <taxon>Bacillati</taxon>
        <taxon>Chloroflexota</taxon>
        <taxon>Ktedonobacteria</taxon>
        <taxon>Ktedonobacterales</taxon>
        <taxon>Ktedonobacteraceae</taxon>
        <taxon>Ktedonobacter</taxon>
    </lineage>
</organism>
<dbReference type="PANTHER" id="PTHR23077">
    <property type="entry name" value="AAA-FAMILY ATPASE"/>
    <property type="match status" value="1"/>
</dbReference>
<feature type="repeat" description="TPR" evidence="5">
    <location>
        <begin position="56"/>
        <end position="89"/>
    </location>
</feature>
<keyword evidence="8" id="KW-0378">Hydrolase</keyword>
<dbReference type="Gene3D" id="1.25.40.10">
    <property type="entry name" value="Tetratricopeptide repeat domain"/>
    <property type="match status" value="1"/>
</dbReference>
<evidence type="ECO:0000259" key="7">
    <source>
        <dbReference type="SMART" id="SM00382"/>
    </source>
</evidence>
<dbReference type="InterPro" id="IPR019734">
    <property type="entry name" value="TPR_rpt"/>
</dbReference>
<dbReference type="EC" id="3.6.4.3" evidence="8"/>
<dbReference type="STRING" id="485913.Krac_3329"/>
<dbReference type="OrthoDB" id="9809379at2"/>
<keyword evidence="4 6" id="KW-0067">ATP-binding</keyword>
<dbReference type="GO" id="GO:0005737">
    <property type="term" value="C:cytoplasm"/>
    <property type="evidence" value="ECO:0007669"/>
    <property type="project" value="UniProtKB-SubCell"/>
</dbReference>
<dbReference type="PROSITE" id="PS00674">
    <property type="entry name" value="AAA"/>
    <property type="match status" value="1"/>
</dbReference>
<dbReference type="GO" id="GO:0016887">
    <property type="term" value="F:ATP hydrolysis activity"/>
    <property type="evidence" value="ECO:0007669"/>
    <property type="project" value="InterPro"/>
</dbReference>
<dbReference type="Pfam" id="PF00004">
    <property type="entry name" value="AAA"/>
    <property type="match status" value="1"/>
</dbReference>
<comment type="subcellular location">
    <subcellularLocation>
        <location evidence="1">Cytoplasm</location>
    </subcellularLocation>
</comment>
<dbReference type="SUPFAM" id="SSF48452">
    <property type="entry name" value="TPR-like"/>
    <property type="match status" value="1"/>
</dbReference>
<comment type="caution">
    <text evidence="8">The sequence shown here is derived from an EMBL/GenBank/DDBJ whole genome shotgun (WGS) entry which is preliminary data.</text>
</comment>
<proteinExistence type="inferred from homology"/>
<dbReference type="FunFam" id="3.40.50.300:FF:001054">
    <property type="entry name" value="ATPase, AAA family, putative"/>
    <property type="match status" value="1"/>
</dbReference>
<evidence type="ECO:0000313" key="8">
    <source>
        <dbReference type="EMBL" id="EFH82515.1"/>
    </source>
</evidence>
<dbReference type="InterPro" id="IPR003960">
    <property type="entry name" value="ATPase_AAA_CS"/>
</dbReference>
<evidence type="ECO:0000256" key="1">
    <source>
        <dbReference type="ARBA" id="ARBA00004496"/>
    </source>
</evidence>
<gene>
    <name evidence="8" type="ORF">Krac_3329</name>
</gene>
<name>D6U125_KTERA</name>
<keyword evidence="9" id="KW-1185">Reference proteome</keyword>
<evidence type="ECO:0000256" key="2">
    <source>
        <dbReference type="ARBA" id="ARBA00022490"/>
    </source>
</evidence>
<dbReference type="GO" id="GO:0005524">
    <property type="term" value="F:ATP binding"/>
    <property type="evidence" value="ECO:0007669"/>
    <property type="project" value="UniProtKB-KW"/>
</dbReference>
<dbReference type="Gene3D" id="3.40.50.300">
    <property type="entry name" value="P-loop containing nucleotide triphosphate hydrolases"/>
    <property type="match status" value="1"/>
</dbReference>
<dbReference type="SMART" id="SM00382">
    <property type="entry name" value="AAA"/>
    <property type="match status" value="1"/>
</dbReference>
<dbReference type="Proteomes" id="UP000004508">
    <property type="component" value="Unassembled WGS sequence"/>
</dbReference>
<protein>
    <submittedName>
        <fullName evidence="8">Microtubule-severing ATPase</fullName>
        <ecNumber evidence="8">3.6.4.3</ecNumber>
    </submittedName>
</protein>
<sequence>MMHDMDKTIASLLEALSFSPNNMRLKKHVAELLQQAGRNEEALQQWQEIFQQTEDPECLVYLGTIYYQLENFSRAKEMLTQTLSTRPAADVYLMLSRTCFALAEYQQAGNYYLEALDRDASLEDTEYQQKLASKNVKVPQKLGIDGDGGAGMQDDALERPRVSFKDVGGLEELKENIKMNIIYPFQNPSLFKTFGKKVGGGILLYGPPGCGKTFLARATAGECNARFINIAIDDILDMYIGNSEKNLHAVFELARKHTPAIIFIDELDALGGSRQQMRYQNNRMLTNQLLSELDGVESDNSEILVLGATNSPWFVDSSLRRPGRFDRVLFVPPPDLQARVEILQLHLKDKPLEALDYVKLAKGMEKFSGADIKAVCDAAADIAITNAMKTGKVRPLSMDDMLSALKKVRPSTLEWLQTAKNHATYSNAGGAYDDILDYFQRHK</sequence>
<dbReference type="eggNOG" id="COG1222">
    <property type="taxonomic scope" value="Bacteria"/>
</dbReference>
<dbReference type="InterPro" id="IPR041569">
    <property type="entry name" value="AAA_lid_3"/>
</dbReference>
<evidence type="ECO:0000313" key="9">
    <source>
        <dbReference type="Proteomes" id="UP000004508"/>
    </source>
</evidence>
<dbReference type="InterPro" id="IPR003959">
    <property type="entry name" value="ATPase_AAA_core"/>
</dbReference>
<evidence type="ECO:0000256" key="4">
    <source>
        <dbReference type="ARBA" id="ARBA00022840"/>
    </source>
</evidence>
<evidence type="ECO:0000256" key="5">
    <source>
        <dbReference type="PROSITE-ProRule" id="PRU00339"/>
    </source>
</evidence>
<accession>D6U125</accession>
<dbReference type="EMBL" id="ADVG01000004">
    <property type="protein sequence ID" value="EFH82515.1"/>
    <property type="molecule type" value="Genomic_DNA"/>
</dbReference>
<keyword evidence="3 6" id="KW-0547">Nucleotide-binding</keyword>
<dbReference type="InterPro" id="IPR003593">
    <property type="entry name" value="AAA+_ATPase"/>
</dbReference>
<dbReference type="InterPro" id="IPR027417">
    <property type="entry name" value="P-loop_NTPase"/>
</dbReference>
<keyword evidence="2" id="KW-0963">Cytoplasm</keyword>
<dbReference type="InterPro" id="IPR011990">
    <property type="entry name" value="TPR-like_helical_dom_sf"/>
</dbReference>
<comment type="similarity">
    <text evidence="6">Belongs to the AAA ATPase family.</text>
</comment>
<dbReference type="PROSITE" id="PS50005">
    <property type="entry name" value="TPR"/>
    <property type="match status" value="1"/>
</dbReference>
<dbReference type="InterPro" id="IPR050168">
    <property type="entry name" value="AAA_ATPase_domain"/>
</dbReference>
<dbReference type="SUPFAM" id="SSF52540">
    <property type="entry name" value="P-loop containing nucleoside triphosphate hydrolases"/>
    <property type="match status" value="1"/>
</dbReference>
<dbReference type="Gene3D" id="1.10.8.60">
    <property type="match status" value="1"/>
</dbReference>
<dbReference type="InParanoid" id="D6U125"/>
<dbReference type="Pfam" id="PF13181">
    <property type="entry name" value="TPR_8"/>
    <property type="match status" value="1"/>
</dbReference>
<dbReference type="PANTHER" id="PTHR23077:SF171">
    <property type="entry name" value="NUCLEAR VALOSIN-CONTAINING PROTEIN-LIKE"/>
    <property type="match status" value="1"/>
</dbReference>
<evidence type="ECO:0000256" key="6">
    <source>
        <dbReference type="RuleBase" id="RU003651"/>
    </source>
</evidence>
<reference evidence="8 9" key="1">
    <citation type="journal article" date="2011" name="Stand. Genomic Sci.">
        <title>Non-contiguous finished genome sequence and contextual data of the filamentous soil bacterium Ktedonobacter racemifer type strain (SOSP1-21).</title>
        <authorList>
            <person name="Chang Y.J."/>
            <person name="Land M."/>
            <person name="Hauser L."/>
            <person name="Chertkov O."/>
            <person name="Del Rio T.G."/>
            <person name="Nolan M."/>
            <person name="Copeland A."/>
            <person name="Tice H."/>
            <person name="Cheng J.F."/>
            <person name="Lucas S."/>
            <person name="Han C."/>
            <person name="Goodwin L."/>
            <person name="Pitluck S."/>
            <person name="Ivanova N."/>
            <person name="Ovchinikova G."/>
            <person name="Pati A."/>
            <person name="Chen A."/>
            <person name="Palaniappan K."/>
            <person name="Mavromatis K."/>
            <person name="Liolios K."/>
            <person name="Brettin T."/>
            <person name="Fiebig A."/>
            <person name="Rohde M."/>
            <person name="Abt B."/>
            <person name="Goker M."/>
            <person name="Detter J.C."/>
            <person name="Woyke T."/>
            <person name="Bristow J."/>
            <person name="Eisen J.A."/>
            <person name="Markowitz V."/>
            <person name="Hugenholtz P."/>
            <person name="Kyrpides N.C."/>
            <person name="Klenk H.P."/>
            <person name="Lapidus A."/>
        </authorList>
    </citation>
    <scope>NUCLEOTIDE SEQUENCE [LARGE SCALE GENOMIC DNA]</scope>
    <source>
        <strain evidence="9">DSM 44963</strain>
    </source>
</reference>
<dbReference type="AlphaFoldDB" id="D6U125"/>
<evidence type="ECO:0000256" key="3">
    <source>
        <dbReference type="ARBA" id="ARBA00022741"/>
    </source>
</evidence>
<keyword evidence="5" id="KW-0802">TPR repeat</keyword>
<feature type="domain" description="AAA+ ATPase" evidence="7">
    <location>
        <begin position="198"/>
        <end position="335"/>
    </location>
</feature>